<sequence length="46" mass="5249">MIKIAVAVLLLALTGCVAPMPSHDENNRILNQYHAPDQWMPRMLFE</sequence>
<dbReference type="Proteomes" id="UP001230156">
    <property type="component" value="Unassembled WGS sequence"/>
</dbReference>
<dbReference type="RefSeq" id="WP_379955438.1">
    <property type="nucleotide sequence ID" value="NZ_JAUYVI010000003.1"/>
</dbReference>
<dbReference type="EMBL" id="JAUYVI010000003">
    <property type="protein sequence ID" value="MDQ7247993.1"/>
    <property type="molecule type" value="Genomic_DNA"/>
</dbReference>
<name>A0ABU0YMW3_9PROT</name>
<evidence type="ECO:0000313" key="2">
    <source>
        <dbReference type="Proteomes" id="UP001230156"/>
    </source>
</evidence>
<organism evidence="1 2">
    <name type="scientific">Dongia sedimenti</name>
    <dbReference type="NCBI Taxonomy" id="3064282"/>
    <lineage>
        <taxon>Bacteria</taxon>
        <taxon>Pseudomonadati</taxon>
        <taxon>Pseudomonadota</taxon>
        <taxon>Alphaproteobacteria</taxon>
        <taxon>Rhodospirillales</taxon>
        <taxon>Dongiaceae</taxon>
        <taxon>Dongia</taxon>
    </lineage>
</organism>
<dbReference type="PROSITE" id="PS51257">
    <property type="entry name" value="PROKAR_LIPOPROTEIN"/>
    <property type="match status" value="1"/>
</dbReference>
<reference evidence="2" key="1">
    <citation type="submission" date="2023-08" db="EMBL/GenBank/DDBJ databases">
        <title>Rhodospirillaceae gen. nov., a novel taxon isolated from the Yangtze River Yuezi River estuary sludge.</title>
        <authorList>
            <person name="Ruan L."/>
        </authorList>
    </citation>
    <scope>NUCLEOTIDE SEQUENCE [LARGE SCALE GENOMIC DNA]</scope>
    <source>
        <strain evidence="2">R-7</strain>
    </source>
</reference>
<accession>A0ABU0YMW3</accession>
<proteinExistence type="predicted"/>
<keyword evidence="2" id="KW-1185">Reference proteome</keyword>
<comment type="caution">
    <text evidence="1">The sequence shown here is derived from an EMBL/GenBank/DDBJ whole genome shotgun (WGS) entry which is preliminary data.</text>
</comment>
<evidence type="ECO:0000313" key="1">
    <source>
        <dbReference type="EMBL" id="MDQ7247993.1"/>
    </source>
</evidence>
<evidence type="ECO:0008006" key="3">
    <source>
        <dbReference type="Google" id="ProtNLM"/>
    </source>
</evidence>
<protein>
    <recommendedName>
        <fullName evidence="3">Lipoprotein</fullName>
    </recommendedName>
</protein>
<gene>
    <name evidence="1" type="ORF">Q8A70_09965</name>
</gene>